<protein>
    <submittedName>
        <fullName evidence="3">Methylmalonyl-CoA mutase</fullName>
        <ecNumber evidence="3">5.4.99.2</ecNumber>
    </submittedName>
</protein>
<dbReference type="Proteomes" id="UP000588112">
    <property type="component" value="Unassembled WGS sequence"/>
</dbReference>
<accession>A0A7W9DPJ6</accession>
<comment type="subunit">
    <text evidence="1">Heterodimer of an alpha and a beta chain.</text>
</comment>
<dbReference type="CDD" id="cd03677">
    <property type="entry name" value="MM_CoA_mutase_beta"/>
    <property type="match status" value="1"/>
</dbReference>
<dbReference type="Gene3D" id="3.20.20.240">
    <property type="entry name" value="Methylmalonyl-CoA mutase"/>
    <property type="match status" value="1"/>
</dbReference>
<dbReference type="PANTHER" id="PTHR48101">
    <property type="entry name" value="METHYLMALONYL-COA MUTASE, MITOCHONDRIAL-RELATED"/>
    <property type="match status" value="1"/>
</dbReference>
<dbReference type="EMBL" id="JACHBR010000001">
    <property type="protein sequence ID" value="MBB5626109.1"/>
    <property type="molecule type" value="Genomic_DNA"/>
</dbReference>
<dbReference type="AlphaFoldDB" id="A0A7W9DPJ6"/>
<name>A0A7W9DPJ6_9ACTN</name>
<evidence type="ECO:0000259" key="2">
    <source>
        <dbReference type="Pfam" id="PF01642"/>
    </source>
</evidence>
<dbReference type="GO" id="GO:0031419">
    <property type="term" value="F:cobalamin binding"/>
    <property type="evidence" value="ECO:0007669"/>
    <property type="project" value="UniProtKB-KW"/>
</dbReference>
<dbReference type="Gene3D" id="3.40.50.280">
    <property type="entry name" value="Cobalamin-binding domain"/>
    <property type="match status" value="1"/>
</dbReference>
<dbReference type="EC" id="5.4.99.2" evidence="3"/>
<evidence type="ECO:0000256" key="1">
    <source>
        <dbReference type="ARBA" id="ARBA00011870"/>
    </source>
</evidence>
<dbReference type="RefSeq" id="WP_239139813.1">
    <property type="nucleotide sequence ID" value="NZ_BOOS01000082.1"/>
</dbReference>
<evidence type="ECO:0000313" key="3">
    <source>
        <dbReference type="EMBL" id="MBB5626109.1"/>
    </source>
</evidence>
<dbReference type="InterPro" id="IPR006099">
    <property type="entry name" value="MeMalonylCoA_mutase_a/b_cat"/>
</dbReference>
<reference evidence="3 4" key="1">
    <citation type="submission" date="2020-08" db="EMBL/GenBank/DDBJ databases">
        <title>Sequencing the genomes of 1000 actinobacteria strains.</title>
        <authorList>
            <person name="Klenk H.-P."/>
        </authorList>
    </citation>
    <scope>NUCLEOTIDE SEQUENCE [LARGE SCALE GENOMIC DNA]</scope>
    <source>
        <strain evidence="3 4">DSM 45790</strain>
    </source>
</reference>
<dbReference type="InterPro" id="IPR016176">
    <property type="entry name" value="Cbl-dep_enz_cat"/>
</dbReference>
<keyword evidence="3" id="KW-0413">Isomerase</keyword>
<dbReference type="GO" id="GO:0005737">
    <property type="term" value="C:cytoplasm"/>
    <property type="evidence" value="ECO:0007669"/>
    <property type="project" value="TreeGrafter"/>
</dbReference>
<feature type="domain" description="Methylmalonyl-CoA mutase alpha/beta chain catalytic" evidence="2">
    <location>
        <begin position="104"/>
        <end position="418"/>
    </location>
</feature>
<evidence type="ECO:0000313" key="4">
    <source>
        <dbReference type="Proteomes" id="UP000588112"/>
    </source>
</evidence>
<proteinExistence type="predicted"/>
<dbReference type="SUPFAM" id="SSF51703">
    <property type="entry name" value="Cobalamin (vitamin B12)-dependent enzymes"/>
    <property type="match status" value="1"/>
</dbReference>
<gene>
    <name evidence="3" type="ORF">BJ981_001808</name>
</gene>
<sequence>MTPAATRERWRELAAEVLRKAGGDAAEPERALATTTYDGITLAPLYDAADLPDDAPGLPPATGDGRAPGRPWQVRARHELADPDAVLADLHNGAGSLWLAVAPEDLAQALAGVPLDTTPIVLDAGARTAEAAAALRALAERRGVPPASLRGCLGADPLGLQARTGTPADLADAAALARACEPPGMRALVADATPYHEAGAGDAQELGCSIATGLAYLRALTGAGLTVEEAFGQVEFRYAATADQFATIAKLRAARVLWARVAEVSGGPPGQFQHAVTSAAMMARHDPHTNILRTTLACFAAGVGGADAVTVRPFDDALGAPDAFSRRVARNTSALLTDEAHVARVADPAGGSWYVERRTADLAGHAWEWFQEIEEAGGMAAALASGLVPERIAAVRADRARDIARGRAPIIGVTHYPDLSQPPRPAASPPRPPVGALPRIRHAGEFEDLRDLADARPVRPRVFLATLGPAREHAARVSFAAGVFHAGGIETVTGTPEEFDPRVTPVACLCGGDRRYAEQASAAAAALRAAGATRIWLAGRDRHDGVDAVLHAGCDVPEVLRTTLADLEVTA</sequence>
<organism evidence="3 4">
    <name type="scientific">Sphaerisporangium krabiense</name>
    <dbReference type="NCBI Taxonomy" id="763782"/>
    <lineage>
        <taxon>Bacteria</taxon>
        <taxon>Bacillati</taxon>
        <taxon>Actinomycetota</taxon>
        <taxon>Actinomycetes</taxon>
        <taxon>Streptosporangiales</taxon>
        <taxon>Streptosporangiaceae</taxon>
        <taxon>Sphaerisporangium</taxon>
    </lineage>
</organism>
<keyword evidence="4" id="KW-1185">Reference proteome</keyword>
<comment type="caution">
    <text evidence="3">The sequence shown here is derived from an EMBL/GenBank/DDBJ whole genome shotgun (WGS) entry which is preliminary data.</text>
</comment>
<dbReference type="Pfam" id="PF01642">
    <property type="entry name" value="MM_CoA_mutase"/>
    <property type="match status" value="1"/>
</dbReference>
<dbReference type="GO" id="GO:0004494">
    <property type="term" value="F:methylmalonyl-CoA mutase activity"/>
    <property type="evidence" value="ECO:0007669"/>
    <property type="project" value="UniProtKB-EC"/>
</dbReference>
<dbReference type="GO" id="GO:0019678">
    <property type="term" value="P:propionate metabolic process, methylmalonyl pathway"/>
    <property type="evidence" value="ECO:0007669"/>
    <property type="project" value="TreeGrafter"/>
</dbReference>
<dbReference type="PANTHER" id="PTHR48101:SF4">
    <property type="entry name" value="METHYLMALONYL-COA MUTASE, MITOCHONDRIAL"/>
    <property type="match status" value="1"/>
</dbReference>